<keyword evidence="2" id="KW-1185">Reference proteome</keyword>
<feature type="transmembrane region" description="Helical" evidence="1">
    <location>
        <begin position="25"/>
        <end position="43"/>
    </location>
</feature>
<dbReference type="WBParaSite" id="L893_g16571.t1">
    <property type="protein sequence ID" value="L893_g16571.t1"/>
    <property type="gene ID" value="L893_g16571"/>
</dbReference>
<proteinExistence type="predicted"/>
<organism evidence="2 3">
    <name type="scientific">Steinernema glaseri</name>
    <dbReference type="NCBI Taxonomy" id="37863"/>
    <lineage>
        <taxon>Eukaryota</taxon>
        <taxon>Metazoa</taxon>
        <taxon>Ecdysozoa</taxon>
        <taxon>Nematoda</taxon>
        <taxon>Chromadorea</taxon>
        <taxon>Rhabditida</taxon>
        <taxon>Tylenchina</taxon>
        <taxon>Panagrolaimomorpha</taxon>
        <taxon>Strongyloidoidea</taxon>
        <taxon>Steinernematidae</taxon>
        <taxon>Steinernema</taxon>
    </lineage>
</organism>
<evidence type="ECO:0000256" key="1">
    <source>
        <dbReference type="SAM" id="Phobius"/>
    </source>
</evidence>
<dbReference type="AlphaFoldDB" id="A0A1I7YHU6"/>
<reference evidence="3" key="1">
    <citation type="submission" date="2016-11" db="UniProtKB">
        <authorList>
            <consortium name="WormBaseParasite"/>
        </authorList>
    </citation>
    <scope>IDENTIFICATION</scope>
</reference>
<accession>A0A1I7YHU6</accession>
<evidence type="ECO:0000313" key="2">
    <source>
        <dbReference type="Proteomes" id="UP000095287"/>
    </source>
</evidence>
<keyword evidence="1" id="KW-1133">Transmembrane helix</keyword>
<keyword evidence="1" id="KW-0472">Membrane</keyword>
<dbReference type="Proteomes" id="UP000095287">
    <property type="component" value="Unplaced"/>
</dbReference>
<sequence length="114" mass="13151">MKQRIRSIVKAPFTVAHCLAMELEYLFIKLFLGFVVMISLFVMNKSNTMFSLVEKIFRRLWSQKRPNEQNVVEDEAGEEDKGATVGGSGITRCKGVRGLKNVKNEDDRIYNWFS</sequence>
<name>A0A1I7YHU6_9BILA</name>
<keyword evidence="1" id="KW-0812">Transmembrane</keyword>
<protein>
    <submittedName>
        <fullName evidence="3">Transmembrane protein</fullName>
    </submittedName>
</protein>
<evidence type="ECO:0000313" key="3">
    <source>
        <dbReference type="WBParaSite" id="L893_g16571.t1"/>
    </source>
</evidence>